<dbReference type="Pfam" id="PF00232">
    <property type="entry name" value="Glyco_hydro_1"/>
    <property type="match status" value="1"/>
</dbReference>
<dbReference type="OrthoDB" id="65569at2759"/>
<evidence type="ECO:0000313" key="3">
    <source>
        <dbReference type="Proteomes" id="UP000636709"/>
    </source>
</evidence>
<proteinExistence type="inferred from homology"/>
<dbReference type="AlphaFoldDB" id="A0A835KL04"/>
<dbReference type="Proteomes" id="UP000636709">
    <property type="component" value="Unassembled WGS sequence"/>
</dbReference>
<organism evidence="2 3">
    <name type="scientific">Digitaria exilis</name>
    <dbReference type="NCBI Taxonomy" id="1010633"/>
    <lineage>
        <taxon>Eukaryota</taxon>
        <taxon>Viridiplantae</taxon>
        <taxon>Streptophyta</taxon>
        <taxon>Embryophyta</taxon>
        <taxon>Tracheophyta</taxon>
        <taxon>Spermatophyta</taxon>
        <taxon>Magnoliopsida</taxon>
        <taxon>Liliopsida</taxon>
        <taxon>Poales</taxon>
        <taxon>Poaceae</taxon>
        <taxon>PACMAD clade</taxon>
        <taxon>Panicoideae</taxon>
        <taxon>Panicodae</taxon>
        <taxon>Paniceae</taxon>
        <taxon>Anthephorinae</taxon>
        <taxon>Digitaria</taxon>
    </lineage>
</organism>
<comment type="similarity">
    <text evidence="1">Belongs to the glycosyl hydrolase 1 family.</text>
</comment>
<dbReference type="SUPFAM" id="SSF51445">
    <property type="entry name" value="(Trans)glycosidases"/>
    <property type="match status" value="1"/>
</dbReference>
<dbReference type="EMBL" id="JACEFO010001238">
    <property type="protein sequence ID" value="KAF8745061.1"/>
    <property type="molecule type" value="Genomic_DNA"/>
</dbReference>
<evidence type="ECO:0000256" key="1">
    <source>
        <dbReference type="ARBA" id="ARBA00010838"/>
    </source>
</evidence>
<dbReference type="InterPro" id="IPR017853">
    <property type="entry name" value="GH"/>
</dbReference>
<name>A0A835KL04_9POAL</name>
<dbReference type="InterPro" id="IPR001360">
    <property type="entry name" value="Glyco_hydro_1"/>
</dbReference>
<reference evidence="2" key="1">
    <citation type="submission" date="2020-07" db="EMBL/GenBank/DDBJ databases">
        <title>Genome sequence and genetic diversity analysis of an under-domesticated orphan crop, white fonio (Digitaria exilis).</title>
        <authorList>
            <person name="Bennetzen J.L."/>
            <person name="Chen S."/>
            <person name="Ma X."/>
            <person name="Wang X."/>
            <person name="Yssel A.E.J."/>
            <person name="Chaluvadi S.R."/>
            <person name="Johnson M."/>
            <person name="Gangashetty P."/>
            <person name="Hamidou F."/>
            <person name="Sanogo M.D."/>
            <person name="Zwaenepoel A."/>
            <person name="Wallace J."/>
            <person name="Van De Peer Y."/>
            <person name="Van Deynze A."/>
        </authorList>
    </citation>
    <scope>NUCLEOTIDE SEQUENCE</scope>
    <source>
        <tissue evidence="2">Leaves</tissue>
    </source>
</reference>
<sequence length="61" mass="7237">MCMWSSGYTPRFGLIYVDRDDGFKRYMKKSARWFSQFNRTPKKVFDDDHAIVLKPALVSDN</sequence>
<comment type="caution">
    <text evidence="2">The sequence shown here is derived from an EMBL/GenBank/DDBJ whole genome shotgun (WGS) entry which is preliminary data.</text>
</comment>
<dbReference type="GO" id="GO:0005975">
    <property type="term" value="P:carbohydrate metabolic process"/>
    <property type="evidence" value="ECO:0007669"/>
    <property type="project" value="InterPro"/>
</dbReference>
<evidence type="ECO:0000313" key="2">
    <source>
        <dbReference type="EMBL" id="KAF8745061.1"/>
    </source>
</evidence>
<accession>A0A835KL04</accession>
<keyword evidence="3" id="KW-1185">Reference proteome</keyword>
<gene>
    <name evidence="2" type="ORF">HU200_013474</name>
</gene>
<evidence type="ECO:0008006" key="4">
    <source>
        <dbReference type="Google" id="ProtNLM"/>
    </source>
</evidence>
<dbReference type="Gene3D" id="3.20.20.80">
    <property type="entry name" value="Glycosidases"/>
    <property type="match status" value="1"/>
</dbReference>
<protein>
    <recommendedName>
        <fullName evidence="4">Beta-glucosidase</fullName>
    </recommendedName>
</protein>
<dbReference type="GO" id="GO:0008422">
    <property type="term" value="F:beta-glucosidase activity"/>
    <property type="evidence" value="ECO:0007669"/>
    <property type="project" value="UniProtKB-ARBA"/>
</dbReference>